<evidence type="ECO:0000259" key="12">
    <source>
        <dbReference type="PROSITE" id="PS50262"/>
    </source>
</evidence>
<comment type="caution">
    <text evidence="13">The sequence shown here is derived from an EMBL/GenBank/DDBJ whole genome shotgun (WGS) entry which is preliminary data.</text>
</comment>
<comment type="similarity">
    <text evidence="9">Belongs to the G-protein coupled receptor 1 family.</text>
</comment>
<feature type="domain" description="G-protein coupled receptors family 1 profile" evidence="12">
    <location>
        <begin position="191"/>
        <end position="441"/>
    </location>
</feature>
<keyword evidence="4 11" id="KW-1133">Transmembrane helix</keyword>
<sequence>MMVLVQFRKRSLFLSEALNKDVSEQSCWRLTCAGVARTLVSDRLLGPSLPRGGAPSTGGQSPDLHLQLGHAPRPSDTRTSRTRAGSISDRTDVSSLRIHFFSADSPENDFLLFTYRSVKEPSGAEWSRTSPTHFTMSLWTNDSSAELRAGTQSPPPGSNFTSTRGTAPLDLRRAVPVGMVLASFIMFAIVGNVMVILSVVCNRHLRIPTNYFIINLAIADLLLGTTVLPVSATLEVLDSWVFGRIFCDIWAAVDVLCCTASIMSLCAISIDRYIGVRYPLQYPMIVTEKRALLAMLGVWILAIVISIGPLLGWKQPPSQDDTTCQITEEPFYTLFSSFGSFYIPLAVILAMYCRVYVVAKRTTKNLEAGVMRERQQDSNELTLRIHCRNQQQVHELCPGASAGRSTLSVKLLKFSREKKAAKTLGVVVGMFILCWLPFFLVLPIGSFNSSLRPPETCFKAFIRILRCRWKRKRQGWQAYYNYRSHQGSNTSSYLNGSQQTLSSISPSPRCVASRLRPPPWPSSSNRDILPGSAGVGRVGSVSPLAKDARIALGGGRGATTNGWSVNKKKAERHRAAEGTPSSKL</sequence>
<evidence type="ECO:0000256" key="7">
    <source>
        <dbReference type="ARBA" id="ARBA00023170"/>
    </source>
</evidence>
<dbReference type="InterPro" id="IPR000276">
    <property type="entry name" value="GPCR_Rhodpsn"/>
</dbReference>
<feature type="region of interest" description="Disordered" evidence="10">
    <location>
        <begin position="550"/>
        <end position="584"/>
    </location>
</feature>
<dbReference type="SUPFAM" id="SSF81321">
    <property type="entry name" value="Family A G protein-coupled receptor-like"/>
    <property type="match status" value="1"/>
</dbReference>
<gene>
    <name evidence="13" type="ORF">F2P81_024770</name>
</gene>
<evidence type="ECO:0000256" key="5">
    <source>
        <dbReference type="ARBA" id="ARBA00023040"/>
    </source>
</evidence>
<evidence type="ECO:0000256" key="1">
    <source>
        <dbReference type="ARBA" id="ARBA00004651"/>
    </source>
</evidence>
<evidence type="ECO:0000313" key="13">
    <source>
        <dbReference type="EMBL" id="KAF0022789.1"/>
    </source>
</evidence>
<proteinExistence type="inferred from homology"/>
<accession>A0A6A4RR97</accession>
<keyword evidence="8 9" id="KW-0807">Transducer</keyword>
<dbReference type="GO" id="GO:0004937">
    <property type="term" value="F:alpha1-adrenergic receptor activity"/>
    <property type="evidence" value="ECO:0007669"/>
    <property type="project" value="TreeGrafter"/>
</dbReference>
<keyword evidence="2" id="KW-1003">Cell membrane</keyword>
<dbReference type="Proteomes" id="UP000438429">
    <property type="component" value="Unassembled WGS sequence"/>
</dbReference>
<evidence type="ECO:0000256" key="10">
    <source>
        <dbReference type="SAM" id="MobiDB-lite"/>
    </source>
</evidence>
<dbReference type="SMART" id="SM01381">
    <property type="entry name" value="7TM_GPCR_Srsx"/>
    <property type="match status" value="1"/>
</dbReference>
<dbReference type="GO" id="GO:0071880">
    <property type="term" value="P:adenylate cyclase-activating adrenergic receptor signaling pathway"/>
    <property type="evidence" value="ECO:0007669"/>
    <property type="project" value="TreeGrafter"/>
</dbReference>
<dbReference type="GO" id="GO:0005886">
    <property type="term" value="C:plasma membrane"/>
    <property type="evidence" value="ECO:0007669"/>
    <property type="project" value="UniProtKB-SubCell"/>
</dbReference>
<dbReference type="PANTHER" id="PTHR24248:SF17">
    <property type="entry name" value="ALPHA-1B ADRENERGIC RECEPTOR"/>
    <property type="match status" value="1"/>
</dbReference>
<keyword evidence="5 9" id="KW-0297">G-protein coupled receptor</keyword>
<feature type="transmembrane region" description="Helical" evidence="11">
    <location>
        <begin position="212"/>
        <end position="237"/>
    </location>
</feature>
<keyword evidence="3 9" id="KW-0812">Transmembrane</keyword>
<feature type="transmembrane region" description="Helical" evidence="11">
    <location>
        <begin position="331"/>
        <end position="352"/>
    </location>
</feature>
<dbReference type="EMBL" id="VEVO01000023">
    <property type="protein sequence ID" value="KAF0022789.1"/>
    <property type="molecule type" value="Genomic_DNA"/>
</dbReference>
<feature type="region of interest" description="Disordered" evidence="10">
    <location>
        <begin position="487"/>
        <end position="528"/>
    </location>
</feature>
<dbReference type="GO" id="GO:0043410">
    <property type="term" value="P:positive regulation of MAPK cascade"/>
    <property type="evidence" value="ECO:0007669"/>
    <property type="project" value="TreeGrafter"/>
</dbReference>
<evidence type="ECO:0000256" key="9">
    <source>
        <dbReference type="RuleBase" id="RU000688"/>
    </source>
</evidence>
<evidence type="ECO:0000256" key="8">
    <source>
        <dbReference type="ARBA" id="ARBA00023224"/>
    </source>
</evidence>
<keyword evidence="6 11" id="KW-0472">Membrane</keyword>
<dbReference type="GO" id="GO:0007200">
    <property type="term" value="P:phospholipase C-activating G protein-coupled receptor signaling pathway"/>
    <property type="evidence" value="ECO:0007669"/>
    <property type="project" value="TreeGrafter"/>
</dbReference>
<dbReference type="PROSITE" id="PS00237">
    <property type="entry name" value="G_PROTEIN_RECEP_F1_1"/>
    <property type="match status" value="1"/>
</dbReference>
<protein>
    <recommendedName>
        <fullName evidence="12">G-protein coupled receptors family 1 profile domain-containing protein</fullName>
    </recommendedName>
</protein>
<dbReference type="PRINTS" id="PR00237">
    <property type="entry name" value="GPCRRHODOPSN"/>
</dbReference>
<keyword evidence="7 9" id="KW-0675">Receptor</keyword>
<evidence type="ECO:0000256" key="11">
    <source>
        <dbReference type="SAM" id="Phobius"/>
    </source>
</evidence>
<feature type="transmembrane region" description="Helical" evidence="11">
    <location>
        <begin position="291"/>
        <end position="311"/>
    </location>
</feature>
<feature type="region of interest" description="Disordered" evidence="10">
    <location>
        <begin position="146"/>
        <end position="165"/>
    </location>
</feature>
<evidence type="ECO:0000256" key="2">
    <source>
        <dbReference type="ARBA" id="ARBA00022475"/>
    </source>
</evidence>
<dbReference type="InterPro" id="IPR017452">
    <property type="entry name" value="GPCR_Rhodpsn_7TM"/>
</dbReference>
<feature type="compositionally biased region" description="Polar residues" evidence="10">
    <location>
        <begin position="487"/>
        <end position="506"/>
    </location>
</feature>
<feature type="transmembrane region" description="Helical" evidence="11">
    <location>
        <begin position="249"/>
        <end position="270"/>
    </location>
</feature>
<dbReference type="GO" id="GO:0007204">
    <property type="term" value="P:positive regulation of cytosolic calcium ion concentration"/>
    <property type="evidence" value="ECO:0007669"/>
    <property type="project" value="TreeGrafter"/>
</dbReference>
<dbReference type="Gene3D" id="1.20.1070.10">
    <property type="entry name" value="Rhodopsin 7-helix transmembrane proteins"/>
    <property type="match status" value="1"/>
</dbReference>
<dbReference type="Pfam" id="PF00001">
    <property type="entry name" value="7tm_1"/>
    <property type="match status" value="1"/>
</dbReference>
<evidence type="ECO:0000256" key="3">
    <source>
        <dbReference type="ARBA" id="ARBA00022692"/>
    </source>
</evidence>
<evidence type="ECO:0000256" key="4">
    <source>
        <dbReference type="ARBA" id="ARBA00022989"/>
    </source>
</evidence>
<evidence type="ECO:0000313" key="14">
    <source>
        <dbReference type="Proteomes" id="UP000438429"/>
    </source>
</evidence>
<dbReference type="AlphaFoldDB" id="A0A6A4RR97"/>
<dbReference type="GO" id="GO:0007267">
    <property type="term" value="P:cell-cell signaling"/>
    <property type="evidence" value="ECO:0007669"/>
    <property type="project" value="TreeGrafter"/>
</dbReference>
<organism evidence="13 14">
    <name type="scientific">Scophthalmus maximus</name>
    <name type="common">Turbot</name>
    <name type="synonym">Psetta maxima</name>
    <dbReference type="NCBI Taxonomy" id="52904"/>
    <lineage>
        <taxon>Eukaryota</taxon>
        <taxon>Metazoa</taxon>
        <taxon>Chordata</taxon>
        <taxon>Craniata</taxon>
        <taxon>Vertebrata</taxon>
        <taxon>Euteleostomi</taxon>
        <taxon>Actinopterygii</taxon>
        <taxon>Neopterygii</taxon>
        <taxon>Teleostei</taxon>
        <taxon>Neoteleostei</taxon>
        <taxon>Acanthomorphata</taxon>
        <taxon>Carangaria</taxon>
        <taxon>Pleuronectiformes</taxon>
        <taxon>Pleuronectoidei</taxon>
        <taxon>Scophthalmidae</taxon>
        <taxon>Scophthalmus</taxon>
    </lineage>
</organism>
<feature type="transmembrane region" description="Helical" evidence="11">
    <location>
        <begin position="177"/>
        <end position="200"/>
    </location>
</feature>
<reference evidence="13 14" key="1">
    <citation type="submission" date="2019-06" db="EMBL/GenBank/DDBJ databases">
        <title>Draft genomes of female and male turbot (Scophthalmus maximus).</title>
        <authorList>
            <person name="Xu H."/>
            <person name="Xu X.-W."/>
            <person name="Shao C."/>
            <person name="Chen S."/>
        </authorList>
    </citation>
    <scope>NUCLEOTIDE SEQUENCE [LARGE SCALE GENOMIC DNA]</scope>
    <source>
        <strain evidence="13">Ysfricsl-2016a</strain>
        <tissue evidence="13">Blood</tissue>
    </source>
</reference>
<comment type="subcellular location">
    <subcellularLocation>
        <location evidence="1">Cell membrane</location>
        <topology evidence="1">Multi-pass membrane protein</topology>
    </subcellularLocation>
</comment>
<evidence type="ECO:0000256" key="6">
    <source>
        <dbReference type="ARBA" id="ARBA00023136"/>
    </source>
</evidence>
<feature type="region of interest" description="Disordered" evidence="10">
    <location>
        <begin position="47"/>
        <end position="88"/>
    </location>
</feature>
<dbReference type="PANTHER" id="PTHR24248">
    <property type="entry name" value="ADRENERGIC RECEPTOR-RELATED G-PROTEIN COUPLED RECEPTOR"/>
    <property type="match status" value="1"/>
</dbReference>
<name>A0A6A4RR97_SCOMX</name>
<dbReference type="PROSITE" id="PS50262">
    <property type="entry name" value="G_PROTEIN_RECEP_F1_2"/>
    <property type="match status" value="1"/>
</dbReference>
<feature type="transmembrane region" description="Helical" evidence="11">
    <location>
        <begin position="423"/>
        <end position="444"/>
    </location>
</feature>